<evidence type="ECO:0000313" key="2">
    <source>
        <dbReference type="Proteomes" id="UP000237000"/>
    </source>
</evidence>
<dbReference type="OrthoDB" id="10564845at2759"/>
<name>A0A2P5FEP9_TREOI</name>
<dbReference type="InParanoid" id="A0A2P5FEP9"/>
<sequence length="60" mass="6990">MERCSKFISKSYKYLYTSLLGHSMVICKYSACFNLQDNKMQKYTSWKATNQLTSLSCQST</sequence>
<dbReference type="Proteomes" id="UP000237000">
    <property type="component" value="Unassembled WGS sequence"/>
</dbReference>
<evidence type="ECO:0000313" key="1">
    <source>
        <dbReference type="EMBL" id="PON96268.1"/>
    </source>
</evidence>
<accession>A0A2P5FEP9</accession>
<organism evidence="1 2">
    <name type="scientific">Trema orientale</name>
    <name type="common">Charcoal tree</name>
    <name type="synonym">Celtis orientalis</name>
    <dbReference type="NCBI Taxonomy" id="63057"/>
    <lineage>
        <taxon>Eukaryota</taxon>
        <taxon>Viridiplantae</taxon>
        <taxon>Streptophyta</taxon>
        <taxon>Embryophyta</taxon>
        <taxon>Tracheophyta</taxon>
        <taxon>Spermatophyta</taxon>
        <taxon>Magnoliopsida</taxon>
        <taxon>eudicotyledons</taxon>
        <taxon>Gunneridae</taxon>
        <taxon>Pentapetalae</taxon>
        <taxon>rosids</taxon>
        <taxon>fabids</taxon>
        <taxon>Rosales</taxon>
        <taxon>Cannabaceae</taxon>
        <taxon>Trema</taxon>
    </lineage>
</organism>
<dbReference type="EMBL" id="JXTC01000039">
    <property type="protein sequence ID" value="PON96268.1"/>
    <property type="molecule type" value="Genomic_DNA"/>
</dbReference>
<reference evidence="2" key="1">
    <citation type="submission" date="2016-06" db="EMBL/GenBank/DDBJ databases">
        <title>Parallel loss of symbiosis genes in relatives of nitrogen-fixing non-legume Parasponia.</title>
        <authorList>
            <person name="Van Velzen R."/>
            <person name="Holmer R."/>
            <person name="Bu F."/>
            <person name="Rutten L."/>
            <person name="Van Zeijl A."/>
            <person name="Liu W."/>
            <person name="Santuari L."/>
            <person name="Cao Q."/>
            <person name="Sharma T."/>
            <person name="Shen D."/>
            <person name="Roswanjaya Y."/>
            <person name="Wardhani T."/>
            <person name="Kalhor M.S."/>
            <person name="Jansen J."/>
            <person name="Van den Hoogen J."/>
            <person name="Gungor B."/>
            <person name="Hartog M."/>
            <person name="Hontelez J."/>
            <person name="Verver J."/>
            <person name="Yang W.-C."/>
            <person name="Schijlen E."/>
            <person name="Repin R."/>
            <person name="Schilthuizen M."/>
            <person name="Schranz E."/>
            <person name="Heidstra R."/>
            <person name="Miyata K."/>
            <person name="Fedorova E."/>
            <person name="Kohlen W."/>
            <person name="Bisseling T."/>
            <person name="Smit S."/>
            <person name="Geurts R."/>
        </authorList>
    </citation>
    <scope>NUCLEOTIDE SEQUENCE [LARGE SCALE GENOMIC DNA]</scope>
    <source>
        <strain evidence="2">cv. RG33-2</strain>
    </source>
</reference>
<comment type="caution">
    <text evidence="1">The sequence shown here is derived from an EMBL/GenBank/DDBJ whole genome shotgun (WGS) entry which is preliminary data.</text>
</comment>
<dbReference type="AlphaFoldDB" id="A0A2P5FEP9"/>
<keyword evidence="2" id="KW-1185">Reference proteome</keyword>
<proteinExistence type="predicted"/>
<protein>
    <submittedName>
        <fullName evidence="1">Uncharacterized protein</fullName>
    </submittedName>
</protein>
<gene>
    <name evidence="1" type="ORF">TorRG33x02_078570</name>
</gene>